<dbReference type="Proteomes" id="UP000297714">
    <property type="component" value="Unassembled WGS sequence"/>
</dbReference>
<keyword evidence="2" id="KW-1185">Reference proteome</keyword>
<protein>
    <recommendedName>
        <fullName evidence="3">Carbohydrate kinase PfkB domain-containing protein</fullName>
    </recommendedName>
</protein>
<evidence type="ECO:0000313" key="2">
    <source>
        <dbReference type="Proteomes" id="UP000297714"/>
    </source>
</evidence>
<dbReference type="EMBL" id="SRMQ01000001">
    <property type="protein sequence ID" value="TGJ78026.1"/>
    <property type="molecule type" value="Genomic_DNA"/>
</dbReference>
<dbReference type="OrthoDB" id="1931084at2"/>
<proteinExistence type="predicted"/>
<organism evidence="1 2">
    <name type="scientific">Caproiciproducens galactitolivorans</name>
    <dbReference type="NCBI Taxonomy" id="642589"/>
    <lineage>
        <taxon>Bacteria</taxon>
        <taxon>Bacillati</taxon>
        <taxon>Bacillota</taxon>
        <taxon>Clostridia</taxon>
        <taxon>Eubacteriales</taxon>
        <taxon>Acutalibacteraceae</taxon>
        <taxon>Caproiciproducens</taxon>
    </lineage>
</organism>
<comment type="caution">
    <text evidence="1">The sequence shown here is derived from an EMBL/GenBank/DDBJ whole genome shotgun (WGS) entry which is preliminary data.</text>
</comment>
<reference evidence="1 2" key="1">
    <citation type="submission" date="2019-04" db="EMBL/GenBank/DDBJ databases">
        <authorList>
            <person name="Poehlein A."/>
            <person name="Bengelsdorf F.R."/>
            <person name="Duerre P."/>
            <person name="Daniel R."/>
        </authorList>
    </citation>
    <scope>NUCLEOTIDE SEQUENCE [LARGE SCALE GENOMIC DNA]</scope>
    <source>
        <strain evidence="1 2">BS-1</strain>
    </source>
</reference>
<dbReference type="AlphaFoldDB" id="A0A4Z0YK49"/>
<dbReference type="RefSeq" id="WP_135657229.1">
    <property type="nucleotide sequence ID" value="NZ_JAJUFJ010000001.1"/>
</dbReference>
<evidence type="ECO:0000313" key="1">
    <source>
        <dbReference type="EMBL" id="TGJ78026.1"/>
    </source>
</evidence>
<sequence length="180" mass="19334">MINIILCGKLIDTAVSCTLLPTLERYGGAQYFSEKSLKKYGGEGIKYLVYDCEKLPQIELGKGIILFKNSFISSEKMNIPNGFLCILEMKNSHAAEILNGTQAAAITCGTSAKDTLSIAGLDEVSATLSLQRSVPTIDGKILEPHDFTVKLLSKLSPTRILAVCAALLLSGEDSTVGYVI</sequence>
<name>A0A4Z0YK49_9FIRM</name>
<accession>A0A4Z0YK49</accession>
<gene>
    <name evidence="1" type="ORF">CAGA_04360</name>
</gene>
<evidence type="ECO:0008006" key="3">
    <source>
        <dbReference type="Google" id="ProtNLM"/>
    </source>
</evidence>